<dbReference type="SUPFAM" id="SSF56801">
    <property type="entry name" value="Acetyl-CoA synthetase-like"/>
    <property type="match status" value="1"/>
</dbReference>
<gene>
    <name evidence="2" type="ORF">GCN75_05055</name>
</gene>
<dbReference type="RefSeq" id="WP_152281635.1">
    <property type="nucleotide sequence ID" value="NZ_WFLI01000004.1"/>
</dbReference>
<dbReference type="CDD" id="cd04433">
    <property type="entry name" value="AFD_class_I"/>
    <property type="match status" value="1"/>
</dbReference>
<dbReference type="PROSITE" id="PS00455">
    <property type="entry name" value="AMP_BINDING"/>
    <property type="match status" value="1"/>
</dbReference>
<protein>
    <submittedName>
        <fullName evidence="2">AMP-binding protein</fullName>
    </submittedName>
</protein>
<dbReference type="PANTHER" id="PTHR43767:SF1">
    <property type="entry name" value="NONRIBOSOMAL PEPTIDE SYNTHASE PES1 (EUROFUNG)-RELATED"/>
    <property type="match status" value="1"/>
</dbReference>
<dbReference type="Pfam" id="PF00501">
    <property type="entry name" value="AMP-binding"/>
    <property type="match status" value="1"/>
</dbReference>
<dbReference type="PANTHER" id="PTHR43767">
    <property type="entry name" value="LONG-CHAIN-FATTY-ACID--COA LIGASE"/>
    <property type="match status" value="1"/>
</dbReference>
<evidence type="ECO:0000259" key="1">
    <source>
        <dbReference type="Pfam" id="PF00501"/>
    </source>
</evidence>
<dbReference type="InterPro" id="IPR042099">
    <property type="entry name" value="ANL_N_sf"/>
</dbReference>
<dbReference type="GO" id="GO:0016878">
    <property type="term" value="F:acid-thiol ligase activity"/>
    <property type="evidence" value="ECO:0007669"/>
    <property type="project" value="UniProtKB-ARBA"/>
</dbReference>
<reference evidence="2 3" key="1">
    <citation type="submission" date="2019-10" db="EMBL/GenBank/DDBJ databases">
        <title>Three novel species isolated from a subtropical stream in China.</title>
        <authorList>
            <person name="Lu H."/>
        </authorList>
    </citation>
    <scope>NUCLEOTIDE SEQUENCE [LARGE SCALE GENOMIC DNA]</scope>
    <source>
        <strain evidence="2 3">FT13W</strain>
    </source>
</reference>
<name>A0A6I1I7R4_9BURK</name>
<dbReference type="Proteomes" id="UP000468717">
    <property type="component" value="Unassembled WGS sequence"/>
</dbReference>
<dbReference type="Gene3D" id="3.40.50.12780">
    <property type="entry name" value="N-terminal domain of ligase-like"/>
    <property type="match status" value="1"/>
</dbReference>
<feature type="domain" description="AMP-dependent synthetase/ligase" evidence="1">
    <location>
        <begin position="463"/>
        <end position="821"/>
    </location>
</feature>
<proteinExistence type="predicted"/>
<dbReference type="AlphaFoldDB" id="A0A6I1I7R4"/>
<comment type="caution">
    <text evidence="2">The sequence shown here is derived from an EMBL/GenBank/DDBJ whole genome shotgun (WGS) entry which is preliminary data.</text>
</comment>
<dbReference type="InterPro" id="IPR050237">
    <property type="entry name" value="ATP-dep_AMP-bd_enzyme"/>
</dbReference>
<dbReference type="Gene3D" id="3.30.300.30">
    <property type="match status" value="1"/>
</dbReference>
<dbReference type="InterPro" id="IPR020845">
    <property type="entry name" value="AMP-binding_CS"/>
</dbReference>
<accession>A0A6I1I7R4</accession>
<dbReference type="InterPro" id="IPR045851">
    <property type="entry name" value="AMP-bd_C_sf"/>
</dbReference>
<dbReference type="InterPro" id="IPR000873">
    <property type="entry name" value="AMP-dep_synth/lig_dom"/>
</dbReference>
<organism evidence="2 3">
    <name type="scientific">Janthinobacterium violaceinigrum</name>
    <dbReference type="NCBI Taxonomy" id="2654252"/>
    <lineage>
        <taxon>Bacteria</taxon>
        <taxon>Pseudomonadati</taxon>
        <taxon>Pseudomonadota</taxon>
        <taxon>Betaproteobacteria</taxon>
        <taxon>Burkholderiales</taxon>
        <taxon>Oxalobacteraceae</taxon>
        <taxon>Janthinobacterium</taxon>
    </lineage>
</organism>
<keyword evidence="3" id="KW-1185">Reference proteome</keyword>
<evidence type="ECO:0000313" key="2">
    <source>
        <dbReference type="EMBL" id="KAB8066080.1"/>
    </source>
</evidence>
<dbReference type="EMBL" id="WFLI01000004">
    <property type="protein sequence ID" value="KAB8066080.1"/>
    <property type="molecule type" value="Genomic_DNA"/>
</dbReference>
<sequence length="952" mass="103117">MLKTTLDTLVCPACRLPLHSDTPAGASAPLLEALLSCPACAIEIPVVQGFVLFTEARQSGDAQMLSALRAQLTPSADYLSFMHRRHVRRIPDRYAAFQPFNESTRAFYALLDLASAHLQAGDLILDTWGRTGWSGEMLAAAFPQQHVISIWEGNFDVLGYMGYAHWLAAGRRAPNHDIIFLPPGSPMPFRDSTFALIHGLDSLHRYTPSTFAGDMLRIARSDAPIIFPHVHMANSQPTPYFERGGNILHGRSYQRRFDAAQARGERKTLVMSEVTLFDASGQLHGEPDTAHYNGLVALVPPAWEGAPLRQADLDLALPASRAVVNALLRLDSLNGCAVPDTDALGGLMQDLLVRHPCYAERLARLGPQKLSAEQLQILFQLAQLRTLEQVAQRLHLPVEYVCQQAKSMAATELLQMAPISGAMARLQSYYASQIVRPLPQEETFEYLWVLLPALYQQRPLLLCGMDDSAFGWAEVELLVPALQRGLLAMGVRAGDRVVMLCAQHPEAVLLSWACWRIGAVVVPLRKELADTPALLQPLLERIAPALLVLDRPRHGACALTRCPALLLDDIGQEAAAALPPGCALPELSALLEDWMELPPTPALPGQAVRPDDPAVILFTSGSTGIPKGVVHSQRALMQSGQLAATEFGWHDGDVLLSLGDCHTMSGLRNPMVAALFAGASVYLADENERGNVSKTLQAAQSHGVTVLATGPAWLAMLQRLPAHLTLHPASLRQIISTGAPLQSPLHTALSERMRLAIVDYYGLTETGGLCMLFQHTPGATQACGRPVGAVVQICNGDGLPLGPGQAGELRVHSNQLMTAYWGDPAQTAVTARDGWIYTGDIASHDGLGNITLLGRHDDQLKNEYGDIVHPAPLEHAMCSHPLIRQAAVTAGPQGLIAMLVVDDGFDLPAFVAFCRQHPHIDAFPRELRVQAALPYTTAGKLDRRALAQSISP</sequence>
<evidence type="ECO:0000313" key="3">
    <source>
        <dbReference type="Proteomes" id="UP000468717"/>
    </source>
</evidence>